<name>A0A7W8X906_9HYPH</name>
<keyword evidence="2" id="KW-1185">Reference proteome</keyword>
<evidence type="ECO:0000313" key="1">
    <source>
        <dbReference type="EMBL" id="MBB5536196.1"/>
    </source>
</evidence>
<sequence length="126" mass="13717">MRSALPVWMAFFHGRRNENAARLLNARHIAGERGRAFEAEDASGSDLMLLQRLNPIKDHQRTGGTAGRIIDGSRLLHFADSQCAYLGEQIDAVKLGGAAGRSVRERAAIVGIELNEIIAHPSQISC</sequence>
<dbReference type="Proteomes" id="UP000585507">
    <property type="component" value="Unassembled WGS sequence"/>
</dbReference>
<organism evidence="1 2">
    <name type="scientific">Rhizobium giardinii</name>
    <dbReference type="NCBI Taxonomy" id="56731"/>
    <lineage>
        <taxon>Bacteria</taxon>
        <taxon>Pseudomonadati</taxon>
        <taxon>Pseudomonadota</taxon>
        <taxon>Alphaproteobacteria</taxon>
        <taxon>Hyphomicrobiales</taxon>
        <taxon>Rhizobiaceae</taxon>
        <taxon>Rhizobium/Agrobacterium group</taxon>
        <taxon>Rhizobium</taxon>
    </lineage>
</organism>
<evidence type="ECO:0000313" key="2">
    <source>
        <dbReference type="Proteomes" id="UP000585507"/>
    </source>
</evidence>
<comment type="caution">
    <text evidence="1">The sequence shown here is derived from an EMBL/GenBank/DDBJ whole genome shotgun (WGS) entry which is preliminary data.</text>
</comment>
<protein>
    <submittedName>
        <fullName evidence="1">Uncharacterized protein</fullName>
    </submittedName>
</protein>
<reference evidence="1 2" key="1">
    <citation type="submission" date="2020-08" db="EMBL/GenBank/DDBJ databases">
        <title>Genomic Encyclopedia of Type Strains, Phase IV (KMG-V): Genome sequencing to study the core and pangenomes of soil and plant-associated prokaryotes.</title>
        <authorList>
            <person name="Whitman W."/>
        </authorList>
    </citation>
    <scope>NUCLEOTIDE SEQUENCE [LARGE SCALE GENOMIC DNA]</scope>
    <source>
        <strain evidence="1 2">SEMIA 4084</strain>
    </source>
</reference>
<dbReference type="AlphaFoldDB" id="A0A7W8X906"/>
<gene>
    <name evidence="1" type="ORF">GGD55_002903</name>
</gene>
<accession>A0A7W8X906</accession>
<dbReference type="EMBL" id="JACHBK010000006">
    <property type="protein sequence ID" value="MBB5536196.1"/>
    <property type="molecule type" value="Genomic_DNA"/>
</dbReference>
<dbReference type="RefSeq" id="WP_234913117.1">
    <property type="nucleotide sequence ID" value="NZ_JACHBK010000006.1"/>
</dbReference>
<proteinExistence type="predicted"/>